<accession>A0A2T0YS92</accession>
<dbReference type="GO" id="GO:0004222">
    <property type="term" value="F:metalloendopeptidase activity"/>
    <property type="evidence" value="ECO:0007669"/>
    <property type="project" value="TreeGrafter"/>
</dbReference>
<dbReference type="InterPro" id="IPR016047">
    <property type="entry name" value="M23ase_b-sheet_dom"/>
</dbReference>
<evidence type="ECO:0000313" key="2">
    <source>
        <dbReference type="EMBL" id="PRZ18545.1"/>
    </source>
</evidence>
<dbReference type="InterPro" id="IPR050570">
    <property type="entry name" value="Cell_wall_metabolism_enzyme"/>
</dbReference>
<dbReference type="Proteomes" id="UP000238217">
    <property type="component" value="Unassembled WGS sequence"/>
</dbReference>
<dbReference type="InterPro" id="IPR011055">
    <property type="entry name" value="Dup_hybrid_motif"/>
</dbReference>
<dbReference type="EMBL" id="PVTY01000002">
    <property type="protein sequence ID" value="PRZ18545.1"/>
    <property type="molecule type" value="Genomic_DNA"/>
</dbReference>
<keyword evidence="3" id="KW-1185">Reference proteome</keyword>
<dbReference type="AlphaFoldDB" id="A0A2T0YS92"/>
<evidence type="ECO:0000259" key="1">
    <source>
        <dbReference type="Pfam" id="PF01551"/>
    </source>
</evidence>
<proteinExistence type="predicted"/>
<feature type="domain" description="M23ase beta-sheet core" evidence="1">
    <location>
        <begin position="67"/>
        <end position="175"/>
    </location>
</feature>
<sequence length="224" mass="24221">MELSLPFTGPWKVQNSPANRVPSHGTDLFGIRYAIDFIAVDARGRTAGSRSWRSTLATEPPQLFFAYGQEVLAPCPGTVRVVHDGEDDHAARRSQVNLIGYMLGQPARIREGPAAIAGNHVIIEEPLSGSFLALVHLQRGSIRFSPGAQVSTGDVLAQCGYSGNSTQPHLHLQAMDSLDLPRAHGTPIAFRNFCEQLRSGETALIQRGVPTNSSVVQPVRPVRP</sequence>
<name>A0A2T0YS92_9MICC</name>
<dbReference type="CDD" id="cd12797">
    <property type="entry name" value="M23_peptidase"/>
    <property type="match status" value="1"/>
</dbReference>
<gene>
    <name evidence="2" type="ORF">BCL67_102210</name>
</gene>
<dbReference type="PANTHER" id="PTHR21666">
    <property type="entry name" value="PEPTIDASE-RELATED"/>
    <property type="match status" value="1"/>
</dbReference>
<comment type="caution">
    <text evidence="2">The sequence shown here is derived from an EMBL/GenBank/DDBJ whole genome shotgun (WGS) entry which is preliminary data.</text>
</comment>
<organism evidence="2 3">
    <name type="scientific">Nesterenkonia sandarakina</name>
    <dbReference type="NCBI Taxonomy" id="272918"/>
    <lineage>
        <taxon>Bacteria</taxon>
        <taxon>Bacillati</taxon>
        <taxon>Actinomycetota</taxon>
        <taxon>Actinomycetes</taxon>
        <taxon>Micrococcales</taxon>
        <taxon>Micrococcaceae</taxon>
        <taxon>Nesterenkonia</taxon>
    </lineage>
</organism>
<protein>
    <submittedName>
        <fullName evidence="2">Peptidase M23-like protein</fullName>
    </submittedName>
</protein>
<dbReference type="Pfam" id="PF01551">
    <property type="entry name" value="Peptidase_M23"/>
    <property type="match status" value="1"/>
</dbReference>
<evidence type="ECO:0000313" key="3">
    <source>
        <dbReference type="Proteomes" id="UP000238217"/>
    </source>
</evidence>
<dbReference type="Gene3D" id="2.70.70.10">
    <property type="entry name" value="Glucose Permease (Domain IIA)"/>
    <property type="match status" value="1"/>
</dbReference>
<dbReference type="PANTHER" id="PTHR21666:SF270">
    <property type="entry name" value="MUREIN HYDROLASE ACTIVATOR ENVC"/>
    <property type="match status" value="1"/>
</dbReference>
<reference evidence="2 3" key="1">
    <citation type="submission" date="2018-03" db="EMBL/GenBank/DDBJ databases">
        <title>Comparative analysis of microorganisms from saline springs in Andes Mountain Range, Colombia.</title>
        <authorList>
            <person name="Rubin E."/>
        </authorList>
    </citation>
    <scope>NUCLEOTIDE SEQUENCE [LARGE SCALE GENOMIC DNA]</scope>
    <source>
        <strain evidence="2 3">CG 35</strain>
    </source>
</reference>
<dbReference type="SUPFAM" id="SSF51261">
    <property type="entry name" value="Duplicated hybrid motif"/>
    <property type="match status" value="1"/>
</dbReference>